<sequence>MENMGMIGIKVANQTFNASIAKIMRKYISDSISDIKLKVINGEYICM</sequence>
<gene>
    <name evidence="1" type="ORF">EUBVEN_00684</name>
</gene>
<protein>
    <submittedName>
        <fullName evidence="1">Uncharacterized protein</fullName>
    </submittedName>
</protein>
<name>A5Z4Q7_9FIRM</name>
<dbReference type="Proteomes" id="UP000006000">
    <property type="component" value="Unassembled WGS sequence"/>
</dbReference>
<dbReference type="HOGENOM" id="CLU_3168257_0_0_9"/>
<dbReference type="AlphaFoldDB" id="A5Z4Q7"/>
<dbReference type="STRING" id="411463.EUBVEN_00684"/>
<proteinExistence type="predicted"/>
<evidence type="ECO:0000313" key="2">
    <source>
        <dbReference type="Proteomes" id="UP000006000"/>
    </source>
</evidence>
<accession>A5Z4Q7</accession>
<reference evidence="1 2" key="2">
    <citation type="submission" date="2007-04" db="EMBL/GenBank/DDBJ databases">
        <title>Draft genome sequence of Eubacterium ventriosum (ATCC 27560).</title>
        <authorList>
            <person name="Sudarsanam P."/>
            <person name="Ley R."/>
            <person name="Guruge J."/>
            <person name="Turnbaugh P.J."/>
            <person name="Mahowald M."/>
            <person name="Liep D."/>
            <person name="Gordon J."/>
        </authorList>
    </citation>
    <scope>NUCLEOTIDE SEQUENCE [LARGE SCALE GENOMIC DNA]</scope>
    <source>
        <strain evidence="1 2">ATCC 27560</strain>
    </source>
</reference>
<reference evidence="1 2" key="1">
    <citation type="submission" date="2007-03" db="EMBL/GenBank/DDBJ databases">
        <authorList>
            <person name="Fulton L."/>
            <person name="Clifton S."/>
            <person name="Fulton B."/>
            <person name="Xu J."/>
            <person name="Minx P."/>
            <person name="Pepin K.H."/>
            <person name="Johnson M."/>
            <person name="Thiruvilangam P."/>
            <person name="Bhonagiri V."/>
            <person name="Nash W.E."/>
            <person name="Mardis E.R."/>
            <person name="Wilson R.K."/>
        </authorList>
    </citation>
    <scope>NUCLEOTIDE SEQUENCE [LARGE SCALE GENOMIC DNA]</scope>
    <source>
        <strain evidence="1 2">ATCC 27560</strain>
    </source>
</reference>
<evidence type="ECO:0000313" key="1">
    <source>
        <dbReference type="EMBL" id="EDM51957.1"/>
    </source>
</evidence>
<dbReference type="EMBL" id="AAVL02000029">
    <property type="protein sequence ID" value="EDM51957.1"/>
    <property type="molecule type" value="Genomic_DNA"/>
</dbReference>
<comment type="caution">
    <text evidence="1">The sequence shown here is derived from an EMBL/GenBank/DDBJ whole genome shotgun (WGS) entry which is preliminary data.</text>
</comment>
<organism evidence="1 2">
    <name type="scientific">Eubacterium ventriosum ATCC 27560</name>
    <dbReference type="NCBI Taxonomy" id="411463"/>
    <lineage>
        <taxon>Bacteria</taxon>
        <taxon>Bacillati</taxon>
        <taxon>Bacillota</taxon>
        <taxon>Clostridia</taxon>
        <taxon>Eubacteriales</taxon>
        <taxon>Eubacteriaceae</taxon>
        <taxon>Eubacterium</taxon>
    </lineage>
</organism>